<dbReference type="PANTHER" id="PTHR48106:SF2">
    <property type="entry name" value="ZN2+-BINDING DEHYDROGENASE"/>
    <property type="match status" value="1"/>
</dbReference>
<dbReference type="Gene3D" id="3.40.50.720">
    <property type="entry name" value="NAD(P)-binding Rossmann-like Domain"/>
    <property type="match status" value="1"/>
</dbReference>
<feature type="domain" description="Enoyl reductase (ER)" evidence="3">
    <location>
        <begin position="21"/>
        <end position="365"/>
    </location>
</feature>
<dbReference type="EMBL" id="JAPDRN010000053">
    <property type="protein sequence ID" value="KAJ9632745.1"/>
    <property type="molecule type" value="Genomic_DNA"/>
</dbReference>
<dbReference type="Proteomes" id="UP001172681">
    <property type="component" value="Unassembled WGS sequence"/>
</dbReference>
<sequence>MPGVLSGVKMMDRVVFRKYGNPLDVLKLERSPEPAEPGSGQVLVRVNKRPIHNGDLLMVDGGHDPIKRPIPASGFSAGCEGVGTIEAIGPGVDDSRGLRVGDRVSFFAVGTWQELILVSADFVTPVPMDLEDDLAAQIFINPIAAMALVRLVEKIAANQKTDVLRIGALEDVVEDLRIAKTEPGVILVSVAGSTVARLAATTLKAKGFSIIGLVRSSSKAAALQQATGNPVIGYDDENWQEEVRKAAAGRKIFVGLDAVGGKIGEDVLGLLSPGGTLVSYGSLTAEPIPVDHVHLCMTAKTVCGIGMVHWTQLPYETRSADVPRLIQMVRDNQDFFKVAGEFPMSSITEAVRLFRSPGRGGTVLLSG</sequence>
<protein>
    <recommendedName>
        <fullName evidence="3">Enoyl reductase (ER) domain-containing protein</fullName>
    </recommendedName>
</protein>
<evidence type="ECO:0000313" key="4">
    <source>
        <dbReference type="EMBL" id="KAJ9632745.1"/>
    </source>
</evidence>
<dbReference type="InterPro" id="IPR036291">
    <property type="entry name" value="NAD(P)-bd_dom_sf"/>
</dbReference>
<keyword evidence="5" id="KW-1185">Reference proteome</keyword>
<evidence type="ECO:0000256" key="2">
    <source>
        <dbReference type="ARBA" id="ARBA00023002"/>
    </source>
</evidence>
<dbReference type="SUPFAM" id="SSF51735">
    <property type="entry name" value="NAD(P)-binding Rossmann-fold domains"/>
    <property type="match status" value="1"/>
</dbReference>
<dbReference type="Gene3D" id="3.90.180.10">
    <property type="entry name" value="Medium-chain alcohol dehydrogenases, catalytic domain"/>
    <property type="match status" value="1"/>
</dbReference>
<comment type="caution">
    <text evidence="4">The sequence shown here is derived from an EMBL/GenBank/DDBJ whole genome shotgun (WGS) entry which is preliminary data.</text>
</comment>
<dbReference type="SUPFAM" id="SSF50129">
    <property type="entry name" value="GroES-like"/>
    <property type="match status" value="1"/>
</dbReference>
<reference evidence="4" key="1">
    <citation type="submission" date="2022-10" db="EMBL/GenBank/DDBJ databases">
        <title>Culturing micro-colonial fungi from biological soil crusts in the Mojave desert and describing Neophaeococcomyces mojavensis, and introducing the new genera and species Taxawa tesnikishii.</title>
        <authorList>
            <person name="Kurbessoian T."/>
            <person name="Stajich J.E."/>
        </authorList>
    </citation>
    <scope>NUCLEOTIDE SEQUENCE</scope>
    <source>
        <strain evidence="4">TK_35</strain>
    </source>
</reference>
<evidence type="ECO:0000313" key="5">
    <source>
        <dbReference type="Proteomes" id="UP001172681"/>
    </source>
</evidence>
<name>A0AA39CWS0_9EURO</name>
<gene>
    <name evidence="4" type="ORF">H2204_007620</name>
</gene>
<proteinExistence type="predicted"/>
<keyword evidence="2" id="KW-0560">Oxidoreductase</keyword>
<dbReference type="Pfam" id="PF08240">
    <property type="entry name" value="ADH_N"/>
    <property type="match status" value="1"/>
</dbReference>
<dbReference type="InterPro" id="IPR011032">
    <property type="entry name" value="GroES-like_sf"/>
</dbReference>
<dbReference type="Pfam" id="PF00107">
    <property type="entry name" value="ADH_zinc_N"/>
    <property type="match status" value="1"/>
</dbReference>
<dbReference type="InterPro" id="IPR013154">
    <property type="entry name" value="ADH-like_N"/>
</dbReference>
<dbReference type="SMART" id="SM00829">
    <property type="entry name" value="PKS_ER"/>
    <property type="match status" value="1"/>
</dbReference>
<dbReference type="GO" id="GO:0016651">
    <property type="term" value="F:oxidoreductase activity, acting on NAD(P)H"/>
    <property type="evidence" value="ECO:0007669"/>
    <property type="project" value="TreeGrafter"/>
</dbReference>
<evidence type="ECO:0000256" key="1">
    <source>
        <dbReference type="ARBA" id="ARBA00022857"/>
    </source>
</evidence>
<organism evidence="4 5">
    <name type="scientific">Knufia peltigerae</name>
    <dbReference type="NCBI Taxonomy" id="1002370"/>
    <lineage>
        <taxon>Eukaryota</taxon>
        <taxon>Fungi</taxon>
        <taxon>Dikarya</taxon>
        <taxon>Ascomycota</taxon>
        <taxon>Pezizomycotina</taxon>
        <taxon>Eurotiomycetes</taxon>
        <taxon>Chaetothyriomycetidae</taxon>
        <taxon>Chaetothyriales</taxon>
        <taxon>Trichomeriaceae</taxon>
        <taxon>Knufia</taxon>
    </lineage>
</organism>
<evidence type="ECO:0000259" key="3">
    <source>
        <dbReference type="SMART" id="SM00829"/>
    </source>
</evidence>
<dbReference type="GO" id="GO:0070402">
    <property type="term" value="F:NADPH binding"/>
    <property type="evidence" value="ECO:0007669"/>
    <property type="project" value="TreeGrafter"/>
</dbReference>
<dbReference type="AlphaFoldDB" id="A0AA39CWS0"/>
<dbReference type="InterPro" id="IPR020843">
    <property type="entry name" value="ER"/>
</dbReference>
<keyword evidence="1" id="KW-0521">NADP</keyword>
<dbReference type="PANTHER" id="PTHR48106">
    <property type="entry name" value="QUINONE OXIDOREDUCTASE PIG3-RELATED"/>
    <property type="match status" value="1"/>
</dbReference>
<accession>A0AA39CWS0</accession>
<dbReference type="InterPro" id="IPR013149">
    <property type="entry name" value="ADH-like_C"/>
</dbReference>